<reference evidence="1" key="1">
    <citation type="submission" date="2015-07" db="EMBL/GenBank/DDBJ databases">
        <title>MeaNS - Measles Nucleotide Surveillance Program.</title>
        <authorList>
            <person name="Tran T."/>
            <person name="Druce J."/>
        </authorList>
    </citation>
    <scope>NUCLEOTIDE SEQUENCE</scope>
    <source>
        <strain evidence="1">UCB-OBI-ISO-001</strain>
        <tissue evidence="1">Gonad</tissue>
    </source>
</reference>
<gene>
    <name evidence="1" type="ORF">OCBIM_22008873mg</name>
</gene>
<dbReference type="EMBL" id="KQ426791">
    <property type="protein sequence ID" value="KOF67774.1"/>
    <property type="molecule type" value="Genomic_DNA"/>
</dbReference>
<accession>A0A0L8FSW9</accession>
<sequence>MCVWVYRYVVYGIYLYIKKSSCSPYCFNTNNVTHTHPHKRDHITGGKGKVPEFCIETCSVLELNEQKFQAFNLDSSNIYK</sequence>
<evidence type="ECO:0000313" key="1">
    <source>
        <dbReference type="EMBL" id="KOF67774.1"/>
    </source>
</evidence>
<name>A0A0L8FSW9_OCTBM</name>
<protein>
    <submittedName>
        <fullName evidence="1">Uncharacterized protein</fullName>
    </submittedName>
</protein>
<dbReference type="AlphaFoldDB" id="A0A0L8FSW9"/>
<proteinExistence type="predicted"/>
<organism evidence="1">
    <name type="scientific">Octopus bimaculoides</name>
    <name type="common">California two-spotted octopus</name>
    <dbReference type="NCBI Taxonomy" id="37653"/>
    <lineage>
        <taxon>Eukaryota</taxon>
        <taxon>Metazoa</taxon>
        <taxon>Spiralia</taxon>
        <taxon>Lophotrochozoa</taxon>
        <taxon>Mollusca</taxon>
        <taxon>Cephalopoda</taxon>
        <taxon>Coleoidea</taxon>
        <taxon>Octopodiformes</taxon>
        <taxon>Octopoda</taxon>
        <taxon>Incirrata</taxon>
        <taxon>Octopodidae</taxon>
        <taxon>Octopus</taxon>
    </lineage>
</organism>